<keyword evidence="4 6" id="KW-1015">Disulfide bond</keyword>
<protein>
    <recommendedName>
        <fullName evidence="14">Tumor necrosis factor receptor superfamily member 1A-like</fullName>
    </recommendedName>
</protein>
<keyword evidence="2 9" id="KW-0732">Signal</keyword>
<comment type="caution">
    <text evidence="6">Lacks conserved residue(s) required for the propagation of feature annotation.</text>
</comment>
<dbReference type="PROSITE" id="PS50017">
    <property type="entry name" value="DEATH_DOMAIN"/>
    <property type="match status" value="1"/>
</dbReference>
<proteinExistence type="predicted"/>
<feature type="domain" description="TNFR-Cys" evidence="11">
    <location>
        <begin position="94"/>
        <end position="136"/>
    </location>
</feature>
<evidence type="ECO:0000256" key="1">
    <source>
        <dbReference type="ARBA" id="ARBA00022703"/>
    </source>
</evidence>
<dbReference type="PROSITE" id="PS50050">
    <property type="entry name" value="TNFR_NGFR_2"/>
    <property type="match status" value="2"/>
</dbReference>
<feature type="repeat" description="TNFR-Cys" evidence="6">
    <location>
        <begin position="94"/>
        <end position="136"/>
    </location>
</feature>
<keyword evidence="5" id="KW-0325">Glycoprotein</keyword>
<dbReference type="InterPro" id="IPR011029">
    <property type="entry name" value="DEATH-like_dom_sf"/>
</dbReference>
<dbReference type="SUPFAM" id="SSF57586">
    <property type="entry name" value="TNF receptor-like"/>
    <property type="match status" value="2"/>
</dbReference>
<keyword evidence="8" id="KW-0472">Membrane</keyword>
<feature type="region of interest" description="Disordered" evidence="7">
    <location>
        <begin position="243"/>
        <end position="264"/>
    </location>
</feature>
<evidence type="ECO:0000259" key="11">
    <source>
        <dbReference type="PROSITE" id="PS50050"/>
    </source>
</evidence>
<comment type="caution">
    <text evidence="12">The sequence shown here is derived from an EMBL/GenBank/DDBJ whole genome shotgun (WGS) entry which is preliminary data.</text>
</comment>
<feature type="transmembrane region" description="Helical" evidence="8">
    <location>
        <begin position="274"/>
        <end position="307"/>
    </location>
</feature>
<dbReference type="AlphaFoldDB" id="A0A9D3LX88"/>
<feature type="compositionally biased region" description="Polar residues" evidence="7">
    <location>
        <begin position="250"/>
        <end position="264"/>
    </location>
</feature>
<dbReference type="GO" id="GO:0005886">
    <property type="term" value="C:plasma membrane"/>
    <property type="evidence" value="ECO:0007669"/>
    <property type="project" value="TreeGrafter"/>
</dbReference>
<feature type="domain" description="TNFR-Cys" evidence="11">
    <location>
        <begin position="137"/>
        <end position="177"/>
    </location>
</feature>
<evidence type="ECO:0000256" key="9">
    <source>
        <dbReference type="SAM" id="SignalP"/>
    </source>
</evidence>
<accession>A0A9D3LX88</accession>
<dbReference type="Pfam" id="PF00531">
    <property type="entry name" value="Death"/>
    <property type="match status" value="1"/>
</dbReference>
<dbReference type="Gene3D" id="1.10.533.10">
    <property type="entry name" value="Death Domain, Fas"/>
    <property type="match status" value="1"/>
</dbReference>
<feature type="domain" description="Death" evidence="10">
    <location>
        <begin position="405"/>
        <end position="487"/>
    </location>
</feature>
<evidence type="ECO:0000259" key="10">
    <source>
        <dbReference type="PROSITE" id="PS50017"/>
    </source>
</evidence>
<feature type="disulfide bond" evidence="6">
    <location>
        <begin position="95"/>
        <end position="110"/>
    </location>
</feature>
<dbReference type="PANTHER" id="PTHR47220:SF1">
    <property type="entry name" value="TUMOR NECROSIS FACTOR RECEPTOR SUPERFAMILY MEMBER 25"/>
    <property type="match status" value="1"/>
</dbReference>
<keyword evidence="1" id="KW-0053">Apoptosis</keyword>
<keyword evidence="3" id="KW-0677">Repeat</keyword>
<name>A0A9D3LX88_ANGAN</name>
<evidence type="ECO:0000313" key="13">
    <source>
        <dbReference type="Proteomes" id="UP001044222"/>
    </source>
</evidence>
<dbReference type="SUPFAM" id="SSF47986">
    <property type="entry name" value="DEATH domain"/>
    <property type="match status" value="1"/>
</dbReference>
<gene>
    <name evidence="12" type="ORF">ANANG_G00225870</name>
</gene>
<dbReference type="GO" id="GO:0006915">
    <property type="term" value="P:apoptotic process"/>
    <property type="evidence" value="ECO:0007669"/>
    <property type="project" value="UniProtKB-KW"/>
</dbReference>
<dbReference type="SMART" id="SM00208">
    <property type="entry name" value="TNFR"/>
    <property type="match status" value="3"/>
</dbReference>
<evidence type="ECO:0008006" key="14">
    <source>
        <dbReference type="Google" id="ProtNLM"/>
    </source>
</evidence>
<dbReference type="InterPro" id="IPR001368">
    <property type="entry name" value="TNFR/NGFR_Cys_rich_reg"/>
</dbReference>
<feature type="signal peptide" evidence="9">
    <location>
        <begin position="1"/>
        <end position="20"/>
    </location>
</feature>
<keyword evidence="8" id="KW-0812">Transmembrane</keyword>
<feature type="chain" id="PRO_5038350860" description="Tumor necrosis factor receptor superfamily member 1A-like" evidence="9">
    <location>
        <begin position="21"/>
        <end position="495"/>
    </location>
</feature>
<dbReference type="Gene3D" id="2.10.50.10">
    <property type="entry name" value="Tumor Necrosis Factor Receptor, subunit A, domain 2"/>
    <property type="match status" value="3"/>
</dbReference>
<evidence type="ECO:0000313" key="12">
    <source>
        <dbReference type="EMBL" id="KAG5838652.1"/>
    </source>
</evidence>
<reference evidence="12" key="1">
    <citation type="submission" date="2021-01" db="EMBL/GenBank/DDBJ databases">
        <title>A chromosome-scale assembly of European eel, Anguilla anguilla.</title>
        <authorList>
            <person name="Henkel C."/>
            <person name="Jong-Raadsen S.A."/>
            <person name="Dufour S."/>
            <person name="Weltzien F.-A."/>
            <person name="Palstra A.P."/>
            <person name="Pelster B."/>
            <person name="Spaink H.P."/>
            <person name="Van Den Thillart G.E."/>
            <person name="Jansen H."/>
            <person name="Zahm M."/>
            <person name="Klopp C."/>
            <person name="Cedric C."/>
            <person name="Louis A."/>
            <person name="Berthelot C."/>
            <person name="Parey E."/>
            <person name="Roest Crollius H."/>
            <person name="Montfort J."/>
            <person name="Robinson-Rechavi M."/>
            <person name="Bucao C."/>
            <person name="Bouchez O."/>
            <person name="Gislard M."/>
            <person name="Lluch J."/>
            <person name="Milhes M."/>
            <person name="Lampietro C."/>
            <person name="Lopez Roques C."/>
            <person name="Donnadieu C."/>
            <person name="Braasch I."/>
            <person name="Desvignes T."/>
            <person name="Postlethwait J."/>
            <person name="Bobe J."/>
            <person name="Guiguen Y."/>
            <person name="Dirks R."/>
        </authorList>
    </citation>
    <scope>NUCLEOTIDE SEQUENCE</scope>
    <source>
        <strain evidence="12">Tag_6206</strain>
        <tissue evidence="12">Liver</tissue>
    </source>
</reference>
<organism evidence="12 13">
    <name type="scientific">Anguilla anguilla</name>
    <name type="common">European freshwater eel</name>
    <name type="synonym">Muraena anguilla</name>
    <dbReference type="NCBI Taxonomy" id="7936"/>
    <lineage>
        <taxon>Eukaryota</taxon>
        <taxon>Metazoa</taxon>
        <taxon>Chordata</taxon>
        <taxon>Craniata</taxon>
        <taxon>Vertebrata</taxon>
        <taxon>Euteleostomi</taxon>
        <taxon>Actinopterygii</taxon>
        <taxon>Neopterygii</taxon>
        <taxon>Teleostei</taxon>
        <taxon>Anguilliformes</taxon>
        <taxon>Anguillidae</taxon>
        <taxon>Anguilla</taxon>
    </lineage>
</organism>
<dbReference type="Proteomes" id="UP001044222">
    <property type="component" value="Chromosome 12"/>
</dbReference>
<keyword evidence="13" id="KW-1185">Reference proteome</keyword>
<dbReference type="SMART" id="SM00005">
    <property type="entry name" value="DEATH"/>
    <property type="match status" value="1"/>
</dbReference>
<evidence type="ECO:0000256" key="2">
    <source>
        <dbReference type="ARBA" id="ARBA00022729"/>
    </source>
</evidence>
<keyword evidence="8" id="KW-1133">Transmembrane helix</keyword>
<dbReference type="Pfam" id="PF00020">
    <property type="entry name" value="TNFR_c6"/>
    <property type="match status" value="1"/>
</dbReference>
<evidence type="ECO:0000256" key="3">
    <source>
        <dbReference type="ARBA" id="ARBA00022737"/>
    </source>
</evidence>
<evidence type="ECO:0000256" key="5">
    <source>
        <dbReference type="ARBA" id="ARBA00023180"/>
    </source>
</evidence>
<dbReference type="PANTHER" id="PTHR47220">
    <property type="entry name" value="TUMOR NECROSIS FACTOR RECEPTOR SUPERFAMILY MEMBER 25"/>
    <property type="match status" value="1"/>
</dbReference>
<sequence>MKISRWIFLWLMPLVVVSHGSVPPDTTHSLLEVLRRYPRLAWRDKERGSNPEQAACKAEDLEADPKKCCLMCPPGYSAESKCSVGSGEGRHCAPCGNGTYTEKANLQKECKRCRVCDKAVSVIQVQPCRSNQDTQCSCDKGYYEFDPSKDNFVCYKCSECVNRSVSAACSQKSDTKCGSCDLGFYQDQQKTCRPCAHYSGTVRKKRACQHHSTTPQTPPSTKSPPEEFTLTLLPTVASSMKASEPVPHYTTPQTSPDTKSPTQGIKKTSAVDPLLLGFSIFLVGIVILGSFLCGFLHVCTCCEWVILRWNQTQAPKQAYQINSVRDVPQGKGKATLSDQYCENHKDPCTAVSKTSLQIAKMYQCQDTTTEMLVNTGVLSSAMPLLKDTDPKMLREDLHAADSWPPAVLYAIIREVPARRWKEFLRLLSVPDGHIERVEMEVGPCYLEQQYQMLRLWSQRGGVTLEAVYSALHSMNLSGCAQELQEKLQQLQQQAA</sequence>
<dbReference type="GO" id="GO:0007165">
    <property type="term" value="P:signal transduction"/>
    <property type="evidence" value="ECO:0007669"/>
    <property type="project" value="InterPro"/>
</dbReference>
<feature type="region of interest" description="Disordered" evidence="7">
    <location>
        <begin position="207"/>
        <end position="226"/>
    </location>
</feature>
<dbReference type="EMBL" id="JAFIRN010000012">
    <property type="protein sequence ID" value="KAG5838652.1"/>
    <property type="molecule type" value="Genomic_DNA"/>
</dbReference>
<evidence type="ECO:0000256" key="4">
    <source>
        <dbReference type="ARBA" id="ARBA00023157"/>
    </source>
</evidence>
<evidence type="ECO:0000256" key="7">
    <source>
        <dbReference type="SAM" id="MobiDB-lite"/>
    </source>
</evidence>
<dbReference type="InterPro" id="IPR022329">
    <property type="entry name" value="TNFR_25"/>
</dbReference>
<feature type="repeat" description="TNFR-Cys" evidence="6">
    <location>
        <begin position="137"/>
        <end position="177"/>
    </location>
</feature>
<evidence type="ECO:0000256" key="8">
    <source>
        <dbReference type="SAM" id="Phobius"/>
    </source>
</evidence>
<evidence type="ECO:0000256" key="6">
    <source>
        <dbReference type="PROSITE-ProRule" id="PRU00206"/>
    </source>
</evidence>
<dbReference type="InterPro" id="IPR000488">
    <property type="entry name" value="Death_dom"/>
</dbReference>